<keyword evidence="1" id="KW-1133">Transmembrane helix</keyword>
<organism evidence="2 3">
    <name type="scientific">Rubripirellula lacrimiformis</name>
    <dbReference type="NCBI Taxonomy" id="1930273"/>
    <lineage>
        <taxon>Bacteria</taxon>
        <taxon>Pseudomonadati</taxon>
        <taxon>Planctomycetota</taxon>
        <taxon>Planctomycetia</taxon>
        <taxon>Pirellulales</taxon>
        <taxon>Pirellulaceae</taxon>
        <taxon>Rubripirellula</taxon>
    </lineage>
</organism>
<protein>
    <recommendedName>
        <fullName evidence="4">HEAT repeat protein</fullName>
    </recommendedName>
</protein>
<evidence type="ECO:0000313" key="2">
    <source>
        <dbReference type="EMBL" id="QDT06468.1"/>
    </source>
</evidence>
<keyword evidence="1" id="KW-0812">Transmembrane</keyword>
<dbReference type="AlphaFoldDB" id="A0A517NHB6"/>
<evidence type="ECO:0000256" key="1">
    <source>
        <dbReference type="SAM" id="Phobius"/>
    </source>
</evidence>
<name>A0A517NHB6_9BACT</name>
<sequence>MHPGDFTNVPNPFATVSIGAERPRRRAAAKALKFLVLVAVCFALTIGISVGSRHFLLNRLTANFAALDSGEQKNRLVQIADLAPLSIPFLADALAVDDIDVARTAYDLLRGMQNDWTVLSLPQQRTRHSQMVAAIGESAVRLPDDRTGWAVTLLQQTIHEMVARTDAPSRALYQNANDKLELLTLSGRAGPSILADEPLDPARPKRLAIQSQPLPVDTLGGANADPTSDASLPSIYKSAAMRLQPVQPDEVVLLREVQSPNQTMVEKPVVSRETAYSVTPQPEQMPVAQATLVDSAMQAYDDVSVIHWLSSQQEPLREQAKLELLSRGYTQQDLQLATRIATADLPTRLDLVDLIAREPSIDPRPWLWMMSRDEHRDVRMRVVSVIGTMNDAAARSHLQTLMSEESDPIVATRIRRALGLSN</sequence>
<dbReference type="KEGG" id="rlc:K227x_48780"/>
<feature type="transmembrane region" description="Helical" evidence="1">
    <location>
        <begin position="31"/>
        <end position="51"/>
    </location>
</feature>
<accession>A0A517NHB6</accession>
<evidence type="ECO:0000313" key="3">
    <source>
        <dbReference type="Proteomes" id="UP000318538"/>
    </source>
</evidence>
<dbReference type="Proteomes" id="UP000318538">
    <property type="component" value="Chromosome"/>
</dbReference>
<dbReference type="OrthoDB" id="281574at2"/>
<dbReference type="RefSeq" id="WP_145173132.1">
    <property type="nucleotide sequence ID" value="NZ_CP036525.1"/>
</dbReference>
<reference evidence="2 3" key="1">
    <citation type="submission" date="2019-02" db="EMBL/GenBank/DDBJ databases">
        <title>Deep-cultivation of Planctomycetes and their phenomic and genomic characterization uncovers novel biology.</title>
        <authorList>
            <person name="Wiegand S."/>
            <person name="Jogler M."/>
            <person name="Boedeker C."/>
            <person name="Pinto D."/>
            <person name="Vollmers J."/>
            <person name="Rivas-Marin E."/>
            <person name="Kohn T."/>
            <person name="Peeters S.H."/>
            <person name="Heuer A."/>
            <person name="Rast P."/>
            <person name="Oberbeckmann S."/>
            <person name="Bunk B."/>
            <person name="Jeske O."/>
            <person name="Meyerdierks A."/>
            <person name="Storesund J.E."/>
            <person name="Kallscheuer N."/>
            <person name="Luecker S."/>
            <person name="Lage O.M."/>
            <person name="Pohl T."/>
            <person name="Merkel B.J."/>
            <person name="Hornburger P."/>
            <person name="Mueller R.-W."/>
            <person name="Bruemmer F."/>
            <person name="Labrenz M."/>
            <person name="Spormann A.M."/>
            <person name="Op den Camp H."/>
            <person name="Overmann J."/>
            <person name="Amann R."/>
            <person name="Jetten M.S.M."/>
            <person name="Mascher T."/>
            <person name="Medema M.H."/>
            <person name="Devos D.P."/>
            <person name="Kaster A.-K."/>
            <person name="Ovreas L."/>
            <person name="Rohde M."/>
            <person name="Galperin M.Y."/>
            <person name="Jogler C."/>
        </authorList>
    </citation>
    <scope>NUCLEOTIDE SEQUENCE [LARGE SCALE GENOMIC DNA]</scope>
    <source>
        <strain evidence="2 3">K22_7</strain>
    </source>
</reference>
<dbReference type="EMBL" id="CP036525">
    <property type="protein sequence ID" value="QDT06468.1"/>
    <property type="molecule type" value="Genomic_DNA"/>
</dbReference>
<gene>
    <name evidence="2" type="ORF">K227x_48780</name>
</gene>
<keyword evidence="1" id="KW-0472">Membrane</keyword>
<proteinExistence type="predicted"/>
<evidence type="ECO:0008006" key="4">
    <source>
        <dbReference type="Google" id="ProtNLM"/>
    </source>
</evidence>
<keyword evidence="3" id="KW-1185">Reference proteome</keyword>